<sequence length="55" mass="6367">MLVYFMCGSRQFFFQCGTGKPKDWALSPSRWLRTIDSEIGQESLTSPLWVPALRK</sequence>
<dbReference type="AlphaFoldDB" id="I7GIY7"/>
<reference evidence="1" key="1">
    <citation type="journal article" date="2007" name="PLoS Biol.">
        <title>Rate of evolution in brain-expressed genes in humans and other primates.</title>
        <authorList>
            <person name="Wang H.-Y."/>
            <person name="Chien H.-C."/>
            <person name="Osada N."/>
            <person name="Hashimoto K."/>
            <person name="Sugano S."/>
            <person name="Gojobori T."/>
            <person name="Chou C.-K."/>
            <person name="Tsai S.-F."/>
            <person name="Wu C.-I."/>
            <person name="Shen C.-K.J."/>
        </authorList>
    </citation>
    <scope>NUCLEOTIDE SEQUENCE</scope>
</reference>
<organism evidence="1">
    <name type="scientific">Macaca fascicularis</name>
    <name type="common">Crab-eating macaque</name>
    <name type="synonym">Cynomolgus monkey</name>
    <dbReference type="NCBI Taxonomy" id="9541"/>
    <lineage>
        <taxon>Eukaryota</taxon>
        <taxon>Metazoa</taxon>
        <taxon>Chordata</taxon>
        <taxon>Craniata</taxon>
        <taxon>Vertebrata</taxon>
        <taxon>Euteleostomi</taxon>
        <taxon>Mammalia</taxon>
        <taxon>Eutheria</taxon>
        <taxon>Euarchontoglires</taxon>
        <taxon>Primates</taxon>
        <taxon>Haplorrhini</taxon>
        <taxon>Catarrhini</taxon>
        <taxon>Cercopithecidae</taxon>
        <taxon>Cercopithecinae</taxon>
        <taxon>Macaca</taxon>
    </lineage>
</organism>
<protein>
    <submittedName>
        <fullName evidence="1">Macaca fascicularis brain cDNA clone: QflA-23713, similar to human tolloid-like 2 (TLL2), mRNA, RefSeq: NM_012465.2</fullName>
    </submittedName>
</protein>
<evidence type="ECO:0000313" key="1">
    <source>
        <dbReference type="EMBL" id="BAE90744.1"/>
    </source>
</evidence>
<dbReference type="EMBL" id="AB173682">
    <property type="protein sequence ID" value="BAE90744.1"/>
    <property type="molecule type" value="mRNA"/>
</dbReference>
<proteinExistence type="evidence at transcript level"/>
<accession>I7GIY7</accession>
<name>I7GIY7_MACFA</name>